<dbReference type="Proteomes" id="UP000716291">
    <property type="component" value="Unassembled WGS sequence"/>
</dbReference>
<gene>
    <name evidence="3" type="ORF">G6F64_012863</name>
</gene>
<dbReference type="AlphaFoldDB" id="A0A9P6WX09"/>
<reference evidence="3" key="1">
    <citation type="journal article" date="2020" name="Microb. Genom.">
        <title>Genetic diversity of clinical and environmental Mucorales isolates obtained from an investigation of mucormycosis cases among solid organ transplant recipients.</title>
        <authorList>
            <person name="Nguyen M.H."/>
            <person name="Kaul D."/>
            <person name="Muto C."/>
            <person name="Cheng S.J."/>
            <person name="Richter R.A."/>
            <person name="Bruno V.M."/>
            <person name="Liu G."/>
            <person name="Beyhan S."/>
            <person name="Sundermann A.J."/>
            <person name="Mounaud S."/>
            <person name="Pasculle A.W."/>
            <person name="Nierman W.C."/>
            <person name="Driscoll E."/>
            <person name="Cumbie R."/>
            <person name="Clancy C.J."/>
            <person name="Dupont C.L."/>
        </authorList>
    </citation>
    <scope>NUCLEOTIDE SEQUENCE</scope>
    <source>
        <strain evidence="3">GL11</strain>
    </source>
</reference>
<feature type="domain" description="Tc1-like transposase DDE" evidence="2">
    <location>
        <begin position="65"/>
        <end position="119"/>
    </location>
</feature>
<dbReference type="EMBL" id="JAANQT010004372">
    <property type="protein sequence ID" value="KAG1299354.1"/>
    <property type="molecule type" value="Genomic_DNA"/>
</dbReference>
<dbReference type="Gene3D" id="3.30.420.10">
    <property type="entry name" value="Ribonuclease H-like superfamily/Ribonuclease H"/>
    <property type="match status" value="1"/>
</dbReference>
<evidence type="ECO:0000259" key="2">
    <source>
        <dbReference type="Pfam" id="PF13358"/>
    </source>
</evidence>
<accession>A0A9P6WX09</accession>
<evidence type="ECO:0000313" key="4">
    <source>
        <dbReference type="Proteomes" id="UP000716291"/>
    </source>
</evidence>
<dbReference type="InterPro" id="IPR036397">
    <property type="entry name" value="RNaseH_sf"/>
</dbReference>
<feature type="compositionally biased region" description="Basic residues" evidence="1">
    <location>
        <begin position="33"/>
        <end position="47"/>
    </location>
</feature>
<protein>
    <recommendedName>
        <fullName evidence="2">Tc1-like transposase DDE domain-containing protein</fullName>
    </recommendedName>
</protein>
<feature type="region of interest" description="Disordered" evidence="1">
    <location>
        <begin position="32"/>
        <end position="51"/>
    </location>
</feature>
<dbReference type="Pfam" id="PF13358">
    <property type="entry name" value="DDE_3"/>
    <property type="match status" value="1"/>
</dbReference>
<keyword evidence="4" id="KW-1185">Reference proteome</keyword>
<organism evidence="3 4">
    <name type="scientific">Rhizopus oryzae</name>
    <name type="common">Mucormycosis agent</name>
    <name type="synonym">Rhizopus arrhizus var. delemar</name>
    <dbReference type="NCBI Taxonomy" id="64495"/>
    <lineage>
        <taxon>Eukaryota</taxon>
        <taxon>Fungi</taxon>
        <taxon>Fungi incertae sedis</taxon>
        <taxon>Mucoromycota</taxon>
        <taxon>Mucoromycotina</taxon>
        <taxon>Mucoromycetes</taxon>
        <taxon>Mucorales</taxon>
        <taxon>Mucorineae</taxon>
        <taxon>Rhizopodaceae</taxon>
        <taxon>Rhizopus</taxon>
    </lineage>
</organism>
<dbReference type="GO" id="GO:0003676">
    <property type="term" value="F:nucleic acid binding"/>
    <property type="evidence" value="ECO:0007669"/>
    <property type="project" value="InterPro"/>
</dbReference>
<dbReference type="InterPro" id="IPR038717">
    <property type="entry name" value="Tc1-like_DDE_dom"/>
</dbReference>
<name>A0A9P6WX09_RHIOR</name>
<proteinExistence type="predicted"/>
<evidence type="ECO:0000256" key="1">
    <source>
        <dbReference type="SAM" id="MobiDB-lite"/>
    </source>
</evidence>
<evidence type="ECO:0000313" key="3">
    <source>
        <dbReference type="EMBL" id="KAG1299354.1"/>
    </source>
</evidence>
<comment type="caution">
    <text evidence="3">The sequence shown here is derived from an EMBL/GenBank/DDBJ whole genome shotgun (WGS) entry which is preliminary data.</text>
</comment>
<sequence>MIGIPSSKANLQTISGVISAFDVVNLSMSKPGNLKKKAAGATKRKAPKNTTPCHYMQRINDAMGIMDEFPEMQGFDIVMDNTPIHVLEMFDPIIIKREYTPVYLPPHSPEPNPIEQFWSI</sequence>